<gene>
    <name evidence="2" type="ORF">S01H1_79467</name>
</gene>
<reference evidence="2" key="1">
    <citation type="journal article" date="2014" name="Front. Microbiol.">
        <title>High frequency of phylogenetically diverse reductive dehalogenase-homologous genes in deep subseafloor sedimentary metagenomes.</title>
        <authorList>
            <person name="Kawai M."/>
            <person name="Futagami T."/>
            <person name="Toyoda A."/>
            <person name="Takaki Y."/>
            <person name="Nishi S."/>
            <person name="Hori S."/>
            <person name="Arai W."/>
            <person name="Tsubouchi T."/>
            <person name="Morono Y."/>
            <person name="Uchiyama I."/>
            <person name="Ito T."/>
            <person name="Fujiyama A."/>
            <person name="Inagaki F."/>
            <person name="Takami H."/>
        </authorList>
    </citation>
    <scope>NUCLEOTIDE SEQUENCE</scope>
    <source>
        <strain evidence="2">Expedition CK06-06</strain>
    </source>
</reference>
<protein>
    <recommendedName>
        <fullName evidence="3">HTH HARE-type domain-containing protein</fullName>
    </recommendedName>
</protein>
<evidence type="ECO:0008006" key="3">
    <source>
        <dbReference type="Google" id="ProtNLM"/>
    </source>
</evidence>
<sequence>IMWSELDLEQMEREENASTDPRSPEEVEAVVTMVRLELYNSGQPCGPKALRRRLQEHYSLKPLPSESTISRILARNGLTSGRTGWYEGEDPE</sequence>
<accession>X0Y9G3</accession>
<organism evidence="2">
    <name type="scientific">marine sediment metagenome</name>
    <dbReference type="NCBI Taxonomy" id="412755"/>
    <lineage>
        <taxon>unclassified sequences</taxon>
        <taxon>metagenomes</taxon>
        <taxon>ecological metagenomes</taxon>
    </lineage>
</organism>
<name>X0Y9G3_9ZZZZ</name>
<evidence type="ECO:0000313" key="2">
    <source>
        <dbReference type="EMBL" id="GAG52445.1"/>
    </source>
</evidence>
<dbReference type="AlphaFoldDB" id="X0Y9G3"/>
<dbReference type="EMBL" id="BARS01053574">
    <property type="protein sequence ID" value="GAG52445.1"/>
    <property type="molecule type" value="Genomic_DNA"/>
</dbReference>
<proteinExistence type="predicted"/>
<evidence type="ECO:0000256" key="1">
    <source>
        <dbReference type="SAM" id="MobiDB-lite"/>
    </source>
</evidence>
<feature type="non-terminal residue" evidence="2">
    <location>
        <position position="1"/>
    </location>
</feature>
<feature type="region of interest" description="Disordered" evidence="1">
    <location>
        <begin position="1"/>
        <end position="25"/>
    </location>
</feature>
<comment type="caution">
    <text evidence="2">The sequence shown here is derived from an EMBL/GenBank/DDBJ whole genome shotgun (WGS) entry which is preliminary data.</text>
</comment>